<dbReference type="OrthoDB" id="1098580at2"/>
<accession>A0A1G9W728</accession>
<gene>
    <name evidence="1" type="ORF">SAMN04488090_4269</name>
</gene>
<reference evidence="1 2" key="1">
    <citation type="submission" date="2016-10" db="EMBL/GenBank/DDBJ databases">
        <authorList>
            <person name="de Groot N.N."/>
        </authorList>
    </citation>
    <scope>NUCLEOTIDE SEQUENCE [LARGE SCALE GENOMIC DNA]</scope>
    <source>
        <strain evidence="1 2">DSM 21668</strain>
    </source>
</reference>
<protein>
    <recommendedName>
        <fullName evidence="3">Outer membrane protein beta-barrel domain-containing protein</fullName>
    </recommendedName>
</protein>
<keyword evidence="2" id="KW-1185">Reference proteome</keyword>
<evidence type="ECO:0000313" key="2">
    <source>
        <dbReference type="Proteomes" id="UP000198901"/>
    </source>
</evidence>
<dbReference type="RefSeq" id="WP_093207701.1">
    <property type="nucleotide sequence ID" value="NZ_FNGS01000009.1"/>
</dbReference>
<proteinExistence type="predicted"/>
<name>A0A1G9W728_9BACT</name>
<dbReference type="AlphaFoldDB" id="A0A1G9W728"/>
<sequence length="228" mass="25363">MIRTILAGLVLFIATIPAAFSQIDSLPPRTSDRPVIIRQQPLDENYREDGEEREIPWRAVPFKDKLRYGLNVTTPSLSFFGGSSIFSFDVSPMAGIRVTPTTTAGLGITYSYYTGPDGLTVKGREKLSLFGGRVFVQQHLNFIKDVVPGLFLWGEAEQYQVLSYRNSQGKINGYQFDPGFLIGGGYGAPVGEKGFQITLLYHTNYNSNPNTYSSSGSPLVIRIGWWFK</sequence>
<evidence type="ECO:0008006" key="3">
    <source>
        <dbReference type="Google" id="ProtNLM"/>
    </source>
</evidence>
<dbReference type="EMBL" id="FNGS01000009">
    <property type="protein sequence ID" value="SDM80123.1"/>
    <property type="molecule type" value="Genomic_DNA"/>
</dbReference>
<organism evidence="1 2">
    <name type="scientific">Siphonobacter aquaeclarae</name>
    <dbReference type="NCBI Taxonomy" id="563176"/>
    <lineage>
        <taxon>Bacteria</taxon>
        <taxon>Pseudomonadati</taxon>
        <taxon>Bacteroidota</taxon>
        <taxon>Cytophagia</taxon>
        <taxon>Cytophagales</taxon>
        <taxon>Cytophagaceae</taxon>
        <taxon>Siphonobacter</taxon>
    </lineage>
</organism>
<evidence type="ECO:0000313" key="1">
    <source>
        <dbReference type="EMBL" id="SDM80123.1"/>
    </source>
</evidence>
<dbReference type="Proteomes" id="UP000198901">
    <property type="component" value="Unassembled WGS sequence"/>
</dbReference>